<dbReference type="EMBL" id="BDRX01000191">
    <property type="protein sequence ID" value="GBG00084.1"/>
    <property type="molecule type" value="Genomic_DNA"/>
</dbReference>
<dbReference type="AlphaFoldDB" id="A0A2V0PPI6"/>
<feature type="region of interest" description="Disordered" evidence="1">
    <location>
        <begin position="527"/>
        <end position="582"/>
    </location>
</feature>
<dbReference type="InParanoid" id="A0A2V0PPI6"/>
<comment type="caution">
    <text evidence="2">The sequence shown here is derived from an EMBL/GenBank/DDBJ whole genome shotgun (WGS) entry which is preliminary data.</text>
</comment>
<sequence length="582" mass="57883">MAVAGTLAGMDVGEVLRQAGQAVFAQALAVGLGQPPDTPLPQLLLNATDSEEKLPILAAAASAAVTHPLVSALEVQQISERSPAGRRGPVTYTLRLPTPAAAAALRELDEPLVLKFENWAGQVVEARFTPQRHCERLPPEASKHALTCGGFTIGMAADKATLGMTVAATLQQVAAQAAPAVAATEGLTMPDRVIAAISNGQQQITLRNAADTARPPTGCAAITAEDALQFCTDGSGTPISLLPDEAVTALVRGDGGLQLTLLPADPFSAAAMVLTVAYSDGTLLEDQLLWITAARFSAGGRSPPVMPLKQAPPDERRKVQGNAALLAMASHAAQPFGAVDEATRGRLDKPPAAGGAPQPAAGGASAAAERLTKPVWKAASKAFIRSFSSPLKQQPCGIEAPLPQPVGFAAWLNDSDSDDGSDGEALEQQQHAAAAAASAGAAATDAAAAKAAADEAAASGAAAAGARAAAAAQAKAGAEAAAAEAAAAKVADAPPSKGETRRGRTGGGTPFLARLDAVVDPLRGNGASGSAAGAGGSAAGAGSGAKRPAEPGNTPGSSGARKGVRLGDEELMDVDAGADQQA</sequence>
<gene>
    <name evidence="2" type="ORF">Rsub_13403</name>
</gene>
<keyword evidence="3" id="KW-1185">Reference proteome</keyword>
<accession>A0A2V0PPI6</accession>
<name>A0A2V0PPI6_9CHLO</name>
<feature type="region of interest" description="Disordered" evidence="1">
    <location>
        <begin position="344"/>
        <end position="367"/>
    </location>
</feature>
<evidence type="ECO:0000313" key="2">
    <source>
        <dbReference type="EMBL" id="GBG00084.1"/>
    </source>
</evidence>
<dbReference type="Proteomes" id="UP000247498">
    <property type="component" value="Unassembled WGS sequence"/>
</dbReference>
<feature type="compositionally biased region" description="Gly residues" evidence="1">
    <location>
        <begin position="532"/>
        <end position="543"/>
    </location>
</feature>
<feature type="compositionally biased region" description="Low complexity" evidence="1">
    <location>
        <begin position="350"/>
        <end position="367"/>
    </location>
</feature>
<protein>
    <submittedName>
        <fullName evidence="2">Uncharacterized protein</fullName>
    </submittedName>
</protein>
<feature type="region of interest" description="Disordered" evidence="1">
    <location>
        <begin position="487"/>
        <end position="511"/>
    </location>
</feature>
<reference evidence="2 3" key="1">
    <citation type="journal article" date="2018" name="Sci. Rep.">
        <title>Raphidocelis subcapitata (=Pseudokirchneriella subcapitata) provides an insight into genome evolution and environmental adaptations in the Sphaeropleales.</title>
        <authorList>
            <person name="Suzuki S."/>
            <person name="Yamaguchi H."/>
            <person name="Nakajima N."/>
            <person name="Kawachi M."/>
        </authorList>
    </citation>
    <scope>NUCLEOTIDE SEQUENCE [LARGE SCALE GENOMIC DNA]</scope>
    <source>
        <strain evidence="2 3">NIES-35</strain>
    </source>
</reference>
<organism evidence="2 3">
    <name type="scientific">Raphidocelis subcapitata</name>
    <dbReference type="NCBI Taxonomy" id="307507"/>
    <lineage>
        <taxon>Eukaryota</taxon>
        <taxon>Viridiplantae</taxon>
        <taxon>Chlorophyta</taxon>
        <taxon>core chlorophytes</taxon>
        <taxon>Chlorophyceae</taxon>
        <taxon>CS clade</taxon>
        <taxon>Sphaeropleales</taxon>
        <taxon>Selenastraceae</taxon>
        <taxon>Raphidocelis</taxon>
    </lineage>
</organism>
<evidence type="ECO:0000256" key="1">
    <source>
        <dbReference type="SAM" id="MobiDB-lite"/>
    </source>
</evidence>
<evidence type="ECO:0000313" key="3">
    <source>
        <dbReference type="Proteomes" id="UP000247498"/>
    </source>
</evidence>
<proteinExistence type="predicted"/>